<feature type="transmembrane region" description="Helical" evidence="1">
    <location>
        <begin position="43"/>
        <end position="60"/>
    </location>
</feature>
<protein>
    <submittedName>
        <fullName evidence="2">Uncharacterized protein</fullName>
    </submittedName>
</protein>
<comment type="caution">
    <text evidence="2">The sequence shown here is derived from an EMBL/GenBank/DDBJ whole genome shotgun (WGS) entry which is preliminary data.</text>
</comment>
<dbReference type="EMBL" id="VOSL01000058">
    <property type="protein sequence ID" value="TXD34028.1"/>
    <property type="molecule type" value="Genomic_DNA"/>
</dbReference>
<dbReference type="Proteomes" id="UP000321046">
    <property type="component" value="Unassembled WGS sequence"/>
</dbReference>
<evidence type="ECO:0000313" key="2">
    <source>
        <dbReference type="EMBL" id="TXD34028.1"/>
    </source>
</evidence>
<keyword evidence="1" id="KW-0812">Transmembrane</keyword>
<sequence length="172" mass="18790">MFRTFLENAWSHAPTRAVMLCFGGLLGGLGLSTLWNAGEFSSLSFGLSATFALLWGDWFLRRDRHNVDPAAVFASFVATSYVALWMLRTFFIGPEAGPFATELWTVPNMLANAAFGIFTFLAVGSVAGLTYRAALATCQKAPLRRGMSAVAMIVPGLFFLHLFESVARNMSF</sequence>
<feature type="transmembrane region" description="Helical" evidence="1">
    <location>
        <begin position="72"/>
        <end position="93"/>
    </location>
</feature>
<gene>
    <name evidence="2" type="ORF">FRC96_14860</name>
</gene>
<reference evidence="2 3" key="1">
    <citation type="submission" date="2019-08" db="EMBL/GenBank/DDBJ databases">
        <title>Bradymonadales sp. TMQ2.</title>
        <authorList>
            <person name="Liang Q."/>
        </authorList>
    </citation>
    <scope>NUCLEOTIDE SEQUENCE [LARGE SCALE GENOMIC DNA]</scope>
    <source>
        <strain evidence="2 3">TMQ2</strain>
    </source>
</reference>
<feature type="transmembrane region" description="Helical" evidence="1">
    <location>
        <begin position="113"/>
        <end position="134"/>
    </location>
</feature>
<dbReference type="RefSeq" id="WP_146975536.1">
    <property type="nucleotide sequence ID" value="NZ_VOSL01000058.1"/>
</dbReference>
<evidence type="ECO:0000256" key="1">
    <source>
        <dbReference type="SAM" id="Phobius"/>
    </source>
</evidence>
<keyword evidence="1" id="KW-1133">Transmembrane helix</keyword>
<dbReference type="OrthoDB" id="5510367at2"/>
<dbReference type="AlphaFoldDB" id="A0A5C6X4K4"/>
<feature type="transmembrane region" description="Helical" evidence="1">
    <location>
        <begin position="146"/>
        <end position="163"/>
    </location>
</feature>
<accession>A0A5C6X4K4</accession>
<organism evidence="2 3">
    <name type="scientific">Lujinxingia vulgaris</name>
    <dbReference type="NCBI Taxonomy" id="2600176"/>
    <lineage>
        <taxon>Bacteria</taxon>
        <taxon>Deltaproteobacteria</taxon>
        <taxon>Bradymonadales</taxon>
        <taxon>Lujinxingiaceae</taxon>
        <taxon>Lujinxingia</taxon>
    </lineage>
</organism>
<name>A0A5C6X4K4_9DELT</name>
<keyword evidence="1" id="KW-0472">Membrane</keyword>
<feature type="transmembrane region" description="Helical" evidence="1">
    <location>
        <begin position="17"/>
        <end position="37"/>
    </location>
</feature>
<proteinExistence type="predicted"/>
<evidence type="ECO:0000313" key="3">
    <source>
        <dbReference type="Proteomes" id="UP000321046"/>
    </source>
</evidence>